<keyword evidence="10" id="KW-0408">Iron</keyword>
<dbReference type="GO" id="GO:0050660">
    <property type="term" value="F:flavin adenine dinucleotide binding"/>
    <property type="evidence" value="ECO:0007669"/>
    <property type="project" value="TreeGrafter"/>
</dbReference>
<feature type="transmembrane region" description="Helical" evidence="13">
    <location>
        <begin position="154"/>
        <end position="173"/>
    </location>
</feature>
<dbReference type="GO" id="GO:0016020">
    <property type="term" value="C:membrane"/>
    <property type="evidence" value="ECO:0007669"/>
    <property type="project" value="UniProtKB-SubCell"/>
</dbReference>
<reference evidence="16" key="1">
    <citation type="journal article" date="2020" name="Appl. Environ. Microbiol.">
        <title>Diazotrophic Anaeromyxobacter Isolates from Soils.</title>
        <authorList>
            <person name="Masuda Y."/>
            <person name="Yamanaka H."/>
            <person name="Xu Z.X."/>
            <person name="Shiratori Y."/>
            <person name="Aono T."/>
            <person name="Amachi S."/>
            <person name="Senoo K."/>
            <person name="Itoh H."/>
        </authorList>
    </citation>
    <scope>NUCLEOTIDE SEQUENCE [LARGE SCALE GENOMIC DNA]</scope>
    <source>
        <strain evidence="16">R267</strain>
    </source>
</reference>
<gene>
    <name evidence="15" type="ORF">AMYX_14980</name>
</gene>
<evidence type="ECO:0000256" key="5">
    <source>
        <dbReference type="ARBA" id="ARBA00022714"/>
    </source>
</evidence>
<dbReference type="Pfam" id="PF00175">
    <property type="entry name" value="NAD_binding_1"/>
    <property type="match status" value="1"/>
</dbReference>
<keyword evidence="11" id="KW-0411">Iron-sulfur</keyword>
<keyword evidence="5" id="KW-0001">2Fe-2S</keyword>
<dbReference type="EMBL" id="BJTG01000003">
    <property type="protein sequence ID" value="GEJ56757.1"/>
    <property type="molecule type" value="Genomic_DNA"/>
</dbReference>
<dbReference type="InterPro" id="IPR013130">
    <property type="entry name" value="Fe3_Rdtase_TM_dom"/>
</dbReference>
<keyword evidence="6" id="KW-0479">Metal-binding</keyword>
<evidence type="ECO:0000256" key="6">
    <source>
        <dbReference type="ARBA" id="ARBA00022723"/>
    </source>
</evidence>
<dbReference type="PROSITE" id="PS51384">
    <property type="entry name" value="FAD_FR"/>
    <property type="match status" value="1"/>
</dbReference>
<keyword evidence="12 13" id="KW-0472">Membrane</keyword>
<dbReference type="GO" id="GO:0051537">
    <property type="term" value="F:2 iron, 2 sulfur cluster binding"/>
    <property type="evidence" value="ECO:0007669"/>
    <property type="project" value="UniProtKB-KW"/>
</dbReference>
<evidence type="ECO:0000256" key="4">
    <source>
        <dbReference type="ARBA" id="ARBA00022692"/>
    </source>
</evidence>
<dbReference type="Gene3D" id="2.40.30.10">
    <property type="entry name" value="Translation factors"/>
    <property type="match status" value="1"/>
</dbReference>
<keyword evidence="7" id="KW-0274">FAD</keyword>
<sequence>MAPRAAPRDVARSALWVALYALLAFQPILVLLAAPSEGRGGFGRELSSALGFLALSTMTMQFALTARFQWLAPPFGTDLVYAFHRAMTWVSLGLAVLHPLALLGRDAPAALGWLTVAGAPPAIAAGVLALYALAALLVTSLFRRGLRLPYEPWRAGHGLLAVAALALGALHALRADRLLARPVERVAWLAWTLAWGLLIVRVRLAKPLVLLRRPWVVREVRPEGGRVTTLALEPDGHPGVRFRAGQFVWLTLFGSPFGAREHPFSISSSSQGAPRLELTVKEAGDFTRRVAAELRPGARAYVDGPFGSMTLDGFPDAEGYLLVAGGAGIAPCLSILRTLADRGDRRRHVLVYGTGRWEATPFRETLRELAGRLRLEVVHVLEHPPEGWRGERGLVTEEVLGRHLLRDLRVTCFVCGPPGMMDVVERALVRLGVPVGDIHSERFDLV</sequence>
<comment type="cofactor">
    <cofactor evidence="1">
        <name>FAD</name>
        <dbReference type="ChEBI" id="CHEBI:57692"/>
    </cofactor>
</comment>
<dbReference type="Pfam" id="PF08022">
    <property type="entry name" value="FAD_binding_8"/>
    <property type="match status" value="1"/>
</dbReference>
<feature type="transmembrane region" description="Helical" evidence="13">
    <location>
        <begin position="82"/>
        <end position="102"/>
    </location>
</feature>
<dbReference type="InterPro" id="IPR013112">
    <property type="entry name" value="FAD-bd_8"/>
</dbReference>
<evidence type="ECO:0000256" key="9">
    <source>
        <dbReference type="ARBA" id="ARBA00023002"/>
    </source>
</evidence>
<evidence type="ECO:0000256" key="10">
    <source>
        <dbReference type="ARBA" id="ARBA00023004"/>
    </source>
</evidence>
<accession>A0A7I9VL97</accession>
<keyword evidence="9" id="KW-0560">Oxidoreductase</keyword>
<feature type="domain" description="FAD-binding FR-type" evidence="14">
    <location>
        <begin position="210"/>
        <end position="312"/>
    </location>
</feature>
<evidence type="ECO:0000256" key="7">
    <source>
        <dbReference type="ARBA" id="ARBA00022827"/>
    </source>
</evidence>
<dbReference type="SFLD" id="SFLDG01168">
    <property type="entry name" value="Ferric_reductase_subgroup_(FRE"/>
    <property type="match status" value="1"/>
</dbReference>
<keyword evidence="4 13" id="KW-0812">Transmembrane</keyword>
<dbReference type="PANTHER" id="PTHR47354:SF8">
    <property type="entry name" value="1,2-PHENYLACETYL-COA EPOXIDASE, SUBUNIT E"/>
    <property type="match status" value="1"/>
</dbReference>
<feature type="transmembrane region" description="Helical" evidence="13">
    <location>
        <begin position="185"/>
        <end position="204"/>
    </location>
</feature>
<dbReference type="SFLD" id="SFLDS00052">
    <property type="entry name" value="Ferric_Reductase_Domain"/>
    <property type="match status" value="1"/>
</dbReference>
<protein>
    <recommendedName>
        <fullName evidence="14">FAD-binding FR-type domain-containing protein</fullName>
    </recommendedName>
</protein>
<evidence type="ECO:0000256" key="3">
    <source>
        <dbReference type="ARBA" id="ARBA00022630"/>
    </source>
</evidence>
<evidence type="ECO:0000259" key="14">
    <source>
        <dbReference type="PROSITE" id="PS51384"/>
    </source>
</evidence>
<dbReference type="InterPro" id="IPR050415">
    <property type="entry name" value="MRET"/>
</dbReference>
<evidence type="ECO:0000313" key="16">
    <source>
        <dbReference type="Proteomes" id="UP000503640"/>
    </source>
</evidence>
<keyword evidence="8 13" id="KW-1133">Transmembrane helix</keyword>
<dbReference type="InterPro" id="IPR017938">
    <property type="entry name" value="Riboflavin_synthase-like_b-brl"/>
</dbReference>
<organism evidence="15 16">
    <name type="scientific">Anaeromyxobacter diazotrophicus</name>
    <dbReference type="NCBI Taxonomy" id="2590199"/>
    <lineage>
        <taxon>Bacteria</taxon>
        <taxon>Pseudomonadati</taxon>
        <taxon>Myxococcota</taxon>
        <taxon>Myxococcia</taxon>
        <taxon>Myxococcales</taxon>
        <taxon>Cystobacterineae</taxon>
        <taxon>Anaeromyxobacteraceae</taxon>
        <taxon>Anaeromyxobacter</taxon>
    </lineage>
</organism>
<dbReference type="SUPFAM" id="SSF63380">
    <property type="entry name" value="Riboflavin synthase domain-like"/>
    <property type="match status" value="1"/>
</dbReference>
<dbReference type="Pfam" id="PF01794">
    <property type="entry name" value="Ferric_reduct"/>
    <property type="match status" value="1"/>
</dbReference>
<dbReference type="AlphaFoldDB" id="A0A7I9VL97"/>
<proteinExistence type="predicted"/>
<evidence type="ECO:0000256" key="13">
    <source>
        <dbReference type="SAM" id="Phobius"/>
    </source>
</evidence>
<dbReference type="InterPro" id="IPR017927">
    <property type="entry name" value="FAD-bd_FR_type"/>
</dbReference>
<name>A0A7I9VL97_9BACT</name>
<dbReference type="CDD" id="cd06198">
    <property type="entry name" value="FNR_like_3"/>
    <property type="match status" value="1"/>
</dbReference>
<evidence type="ECO:0000256" key="2">
    <source>
        <dbReference type="ARBA" id="ARBA00004141"/>
    </source>
</evidence>
<dbReference type="InterPro" id="IPR001433">
    <property type="entry name" value="OxRdtase_FAD/NAD-bd"/>
</dbReference>
<comment type="caution">
    <text evidence="15">The sequence shown here is derived from an EMBL/GenBank/DDBJ whole genome shotgun (WGS) entry which is preliminary data.</text>
</comment>
<comment type="subcellular location">
    <subcellularLocation>
        <location evidence="2">Membrane</location>
        <topology evidence="2">Multi-pass membrane protein</topology>
    </subcellularLocation>
</comment>
<evidence type="ECO:0000256" key="12">
    <source>
        <dbReference type="ARBA" id="ARBA00023136"/>
    </source>
</evidence>
<evidence type="ECO:0000256" key="8">
    <source>
        <dbReference type="ARBA" id="ARBA00022989"/>
    </source>
</evidence>
<dbReference type="Gene3D" id="3.40.50.80">
    <property type="entry name" value="Nucleotide-binding domain of ferredoxin-NADP reductase (FNR) module"/>
    <property type="match status" value="1"/>
</dbReference>
<dbReference type="PANTHER" id="PTHR47354">
    <property type="entry name" value="NADH OXIDOREDUCTASE HCR"/>
    <property type="match status" value="1"/>
</dbReference>
<evidence type="ECO:0000313" key="15">
    <source>
        <dbReference type="EMBL" id="GEJ56757.1"/>
    </source>
</evidence>
<evidence type="ECO:0000256" key="1">
    <source>
        <dbReference type="ARBA" id="ARBA00001974"/>
    </source>
</evidence>
<keyword evidence="16" id="KW-1185">Reference proteome</keyword>
<dbReference type="RefSeq" id="WP_176064236.1">
    <property type="nucleotide sequence ID" value="NZ_BJTG01000003.1"/>
</dbReference>
<dbReference type="InterPro" id="IPR039261">
    <property type="entry name" value="FNR_nucleotide-bd"/>
</dbReference>
<dbReference type="Proteomes" id="UP000503640">
    <property type="component" value="Unassembled WGS sequence"/>
</dbReference>
<keyword evidence="3" id="KW-0285">Flavoprotein</keyword>
<dbReference type="PRINTS" id="PR00410">
    <property type="entry name" value="PHEHYDRXLASE"/>
</dbReference>
<evidence type="ECO:0000256" key="11">
    <source>
        <dbReference type="ARBA" id="ARBA00023014"/>
    </source>
</evidence>
<feature type="transmembrane region" description="Helical" evidence="13">
    <location>
        <begin position="122"/>
        <end position="142"/>
    </location>
</feature>
<dbReference type="SUPFAM" id="SSF52343">
    <property type="entry name" value="Ferredoxin reductase-like, C-terminal NADP-linked domain"/>
    <property type="match status" value="1"/>
</dbReference>
<dbReference type="GO" id="GO:0046872">
    <property type="term" value="F:metal ion binding"/>
    <property type="evidence" value="ECO:0007669"/>
    <property type="project" value="UniProtKB-KW"/>
</dbReference>
<dbReference type="GO" id="GO:0016491">
    <property type="term" value="F:oxidoreductase activity"/>
    <property type="evidence" value="ECO:0007669"/>
    <property type="project" value="UniProtKB-KW"/>
</dbReference>